<dbReference type="GeneID" id="18171485"/>
<dbReference type="InterPro" id="IPR035992">
    <property type="entry name" value="Ricin_B-like_lectins"/>
</dbReference>
<dbReference type="Gene3D" id="3.10.129.10">
    <property type="entry name" value="Hotdog Thioesterase"/>
    <property type="match status" value="1"/>
</dbReference>
<dbReference type="Pfam" id="PF01575">
    <property type="entry name" value="MaoC_dehydratas"/>
    <property type="match status" value="1"/>
</dbReference>
<dbReference type="HOGENOM" id="CLU_301102_0_0_1"/>
<dbReference type="STRING" id="983644.G3JUR0"/>
<dbReference type="SMART" id="SM00458">
    <property type="entry name" value="RICIN"/>
    <property type="match status" value="2"/>
</dbReference>
<dbReference type="RefSeq" id="XP_006674679.1">
    <property type="nucleotide sequence ID" value="XM_006674616.1"/>
</dbReference>
<evidence type="ECO:0000256" key="2">
    <source>
        <dbReference type="SAM" id="SignalP"/>
    </source>
</evidence>
<name>G3JUR0_CORMM</name>
<feature type="region of interest" description="Disordered" evidence="1">
    <location>
        <begin position="709"/>
        <end position="730"/>
    </location>
</feature>
<dbReference type="SUPFAM" id="SSF50370">
    <property type="entry name" value="Ricin B-like lectins"/>
    <property type="match status" value="2"/>
</dbReference>
<dbReference type="Gene3D" id="2.80.10.50">
    <property type="match status" value="2"/>
</dbReference>
<feature type="compositionally biased region" description="Low complexity" evidence="1">
    <location>
        <begin position="308"/>
        <end position="326"/>
    </location>
</feature>
<feature type="region of interest" description="Disordered" evidence="1">
    <location>
        <begin position="289"/>
        <end position="334"/>
    </location>
</feature>
<dbReference type="PANTHER" id="PTHR43841">
    <property type="entry name" value="3-HYDROXYACYL-THIOESTER DEHYDRATASE HTDX-RELATED"/>
    <property type="match status" value="1"/>
</dbReference>
<evidence type="ECO:0000313" key="4">
    <source>
        <dbReference type="EMBL" id="EGX87860.1"/>
    </source>
</evidence>
<keyword evidence="4" id="KW-0430">Lectin</keyword>
<dbReference type="KEGG" id="cmt:CCM_09483"/>
<evidence type="ECO:0000313" key="5">
    <source>
        <dbReference type="Proteomes" id="UP000001610"/>
    </source>
</evidence>
<dbReference type="InterPro" id="IPR000772">
    <property type="entry name" value="Ricin_B_lectin"/>
</dbReference>
<feature type="domain" description="Ricin B lectin" evidence="3">
    <location>
        <begin position="397"/>
        <end position="543"/>
    </location>
</feature>
<feature type="signal peptide" evidence="2">
    <location>
        <begin position="1"/>
        <end position="19"/>
    </location>
</feature>
<dbReference type="InParanoid" id="G3JUR0"/>
<feature type="region of interest" description="Disordered" evidence="1">
    <location>
        <begin position="197"/>
        <end position="232"/>
    </location>
</feature>
<feature type="domain" description="Ricin B lectin" evidence="3">
    <location>
        <begin position="51"/>
        <end position="199"/>
    </location>
</feature>
<keyword evidence="2" id="KW-0732">Signal</keyword>
<dbReference type="GO" id="GO:0030246">
    <property type="term" value="F:carbohydrate binding"/>
    <property type="evidence" value="ECO:0007669"/>
    <property type="project" value="UniProtKB-KW"/>
</dbReference>
<dbReference type="AlphaFoldDB" id="G3JUR0"/>
<gene>
    <name evidence="4" type="ORF">CCM_09483</name>
</gene>
<dbReference type="OrthoDB" id="533830at2759"/>
<dbReference type="EMBL" id="JH126407">
    <property type="protein sequence ID" value="EGX87860.1"/>
    <property type="molecule type" value="Genomic_DNA"/>
</dbReference>
<accession>G3JUR0</accession>
<dbReference type="CDD" id="cd00161">
    <property type="entry name" value="beta-trefoil_Ricin-like"/>
    <property type="match status" value="2"/>
</dbReference>
<keyword evidence="5" id="KW-1185">Reference proteome</keyword>
<dbReference type="PROSITE" id="PS50231">
    <property type="entry name" value="RICIN_B_LECTIN"/>
    <property type="match status" value="2"/>
</dbReference>
<feature type="chain" id="PRO_5003446606" evidence="2">
    <location>
        <begin position="20"/>
        <end position="1001"/>
    </location>
</feature>
<evidence type="ECO:0000259" key="3">
    <source>
        <dbReference type="SMART" id="SM00458"/>
    </source>
</evidence>
<sequence length="1001" mass="104954">MVRASTLYTTLLTAALTASSPVLPRAVTELDDAAFREAQQRDASATRALSNVQIKAFDGRCLFVDALSGDFRANLTPLQLAACSSRAGTGQGFEVITKGTHNDQPGRALVVSTLTQACLSVDPRRPADTQVHLFSCGGRADGGGQVADSQLFAFAAAQEGRAMALTPQNSPGKCLVVAGDRVVLGDCNDKDNAQKFTFGGDAGKDNDRGANSSQGNKSTSSSAPARETPSAVLNIPARLVKSVTTSTPLSLPFSTSSDAVCSQKVVTTVDTVTTTMPTAYRTVSATETLSSTVNPTGTSAPGKTAVASDTGGCDSSSSGGSQNTGSTDKDGINEPAAVTACGRNIVRPMTAARLADGQHTANPTAEVPVSRGSSATLSPTAAAAANQFDATARRVLESVNVRAAADGRCLAIDPTAGDFRQNLIPVGLAACSEDPAQKFDVVTRGRHIDGADGKALLVSVLTNGCLNFDSRRPQGDTVTLFSCGGRADGEGQTTMSQLFPFSGNKTIVLQPASDDGKFCLVEDKDRLGSAGCDNQKDQVFELVEVLKSTADKLLRDSVEWGRSTSSSTAQPDLRHLLVIQTNPTNASHPTNQPPANAPDAAQVMATPVAVAVLAAVGVPVLTAGLILVPRRGFLKATGAAHAVLPKPVSRLDGRDVVAILLLIVAKLLQRVLGLAPPLVPSPDRLGFDLPALSVTSTLAIDDGDLQRFDAATSPEAPKPDRPPADGNNSNNRSLLIAALANPLMSVLLANRHLPIHPLGAVNTRNTFTFVDPEACRDPTRVLDPTRGITVSASLGGPAHPGRRVKRGVEFEIAFEVAALRRGDTSPTVIFRQVGAVLAYLPRDTQPLYRSARDDDDDDDLEPAWMSADGEIVELGMRAPAKWAALCRDYNPIHMSSVLARAFGFPGRIAHGNHALARAVERIARDPARVMTPGLNTADKAVLLLSRGDGGKETPSALEVRFQRPMVLPARLGLEVADVKGGFALRVVKNEKEHLTARWTKL</sequence>
<dbReference type="InterPro" id="IPR029069">
    <property type="entry name" value="HotDog_dom_sf"/>
</dbReference>
<feature type="compositionally biased region" description="Low complexity" evidence="1">
    <location>
        <begin position="212"/>
        <end position="222"/>
    </location>
</feature>
<dbReference type="Proteomes" id="UP000001610">
    <property type="component" value="Unassembled WGS sequence"/>
</dbReference>
<evidence type="ECO:0000256" key="1">
    <source>
        <dbReference type="SAM" id="MobiDB-lite"/>
    </source>
</evidence>
<dbReference type="InterPro" id="IPR002539">
    <property type="entry name" value="MaoC-like_dom"/>
</dbReference>
<reference evidence="4 5" key="1">
    <citation type="journal article" date="2011" name="Genome Biol.">
        <title>Genome sequence of the insect pathogenic fungus Cordyceps militaris, a valued traditional Chinese medicine.</title>
        <authorList>
            <person name="Zheng P."/>
            <person name="Xia Y."/>
            <person name="Xiao G."/>
            <person name="Xiong C."/>
            <person name="Hu X."/>
            <person name="Zhang S."/>
            <person name="Zheng H."/>
            <person name="Huang Y."/>
            <person name="Zhou Y."/>
            <person name="Wang S."/>
            <person name="Zhao G.P."/>
            <person name="Liu X."/>
            <person name="St Leger R.J."/>
            <person name="Wang C."/>
        </authorList>
    </citation>
    <scope>NUCLEOTIDE SEQUENCE [LARGE SCALE GENOMIC DNA]</scope>
    <source>
        <strain evidence="4 5">CM01</strain>
    </source>
</reference>
<dbReference type="VEuPathDB" id="FungiDB:CCM_09483"/>
<dbReference type="eggNOG" id="ENOG502RQZ9">
    <property type="taxonomic scope" value="Eukaryota"/>
</dbReference>
<organism evidence="4 5">
    <name type="scientific">Cordyceps militaris (strain CM01)</name>
    <name type="common">Caterpillar fungus</name>
    <dbReference type="NCBI Taxonomy" id="983644"/>
    <lineage>
        <taxon>Eukaryota</taxon>
        <taxon>Fungi</taxon>
        <taxon>Dikarya</taxon>
        <taxon>Ascomycota</taxon>
        <taxon>Pezizomycotina</taxon>
        <taxon>Sordariomycetes</taxon>
        <taxon>Hypocreomycetidae</taxon>
        <taxon>Hypocreales</taxon>
        <taxon>Cordycipitaceae</taxon>
        <taxon>Cordyceps</taxon>
    </lineage>
</organism>
<protein>
    <submittedName>
        <fullName evidence="4">Ricin B lectin</fullName>
    </submittedName>
</protein>
<dbReference type="PANTHER" id="PTHR43841:SF1">
    <property type="entry name" value="3-HYDROXYACYL-THIOESTER DEHYDRATASE X"/>
    <property type="match status" value="1"/>
</dbReference>
<dbReference type="SUPFAM" id="SSF54637">
    <property type="entry name" value="Thioesterase/thiol ester dehydrase-isomerase"/>
    <property type="match status" value="1"/>
</dbReference>
<feature type="compositionally biased region" description="Polar residues" evidence="1">
    <location>
        <begin position="289"/>
        <end position="301"/>
    </location>
</feature>
<proteinExistence type="predicted"/>